<dbReference type="OrthoDB" id="5525824at2"/>
<protein>
    <submittedName>
        <fullName evidence="7">Outer membrane porin F</fullName>
    </submittedName>
</protein>
<dbReference type="Proteomes" id="UP000207598">
    <property type="component" value="Unassembled WGS sequence"/>
</dbReference>
<evidence type="ECO:0000256" key="1">
    <source>
        <dbReference type="ARBA" id="ARBA00004442"/>
    </source>
</evidence>
<reference evidence="7 8" key="1">
    <citation type="submission" date="2017-05" db="EMBL/GenBank/DDBJ databases">
        <authorList>
            <person name="Song R."/>
            <person name="Chenine A.L."/>
            <person name="Ruprecht R.M."/>
        </authorList>
    </citation>
    <scope>NUCLEOTIDE SEQUENCE [LARGE SCALE GENOMIC DNA]</scope>
    <source>
        <strain evidence="7 8">CECT 8898</strain>
    </source>
</reference>
<keyword evidence="3" id="KW-0998">Cell outer membrane</keyword>
<proteinExistence type="predicted"/>
<dbReference type="EMBL" id="FXYF01000003">
    <property type="protein sequence ID" value="SMX38364.1"/>
    <property type="molecule type" value="Genomic_DNA"/>
</dbReference>
<sequence length="679" mass="71354">MRISSLIVTGGTFAAAGALCLVTAYFSAQVVESASKTAVLAELDADSLTWAEVDTNGLQVFLFGTAPDEAARFKALSAAGRVVDASRVLDQMLVEEPDAIAPPHFSVEILRNDAGISVIGLVPAATDRAALIEGFRGIAGADEVSDLLEAADFPPPEGWDSALRYAGTALRDLPRSKVSVEAGLVTIKAMTDSAEARARLETALIRRKPEDLRLALDISAPRPVITPFTLRFILDQDGARLDTCSADTEASRDRILRAATNAGLQGKAVCRLGLGVPSRRWADAVEIAIAKLAELGGGTLTFSNADILLVAPEGTNPAKFDRIVGELDVALPEVFSLTAELPKPPEAKPEGTPEFIATLSPEGGVQLRGQLASELARTTADSYAKARFGSDAVYTAARIVEGLPQDWSVRTLAGLEALSMLAHGAVTVTPDTITVTGKTGNIEASSLIATLLLEKLGERASFDVDVTYVEALDPIAGLPTPEECEAKIVEIIGTRKILFEPGSARLDRSAEKILDDLADMLKQCGEIPMEIGGHTDSQGREAMNEELSRDRAQAVLDALRVRRVPTGSYTAKGYGEAQPIADNGTEDGREANRRIEFKLLRPVPEEGQEGTGPVDAVPGTGPAATADPDAAQPGVTLPEGADRIRPKARPGSIGPDQDGADPATNDPAGDASPDEGDRG</sequence>
<evidence type="ECO:0000256" key="5">
    <source>
        <dbReference type="SAM" id="MobiDB-lite"/>
    </source>
</evidence>
<dbReference type="SUPFAM" id="SSF103088">
    <property type="entry name" value="OmpA-like"/>
    <property type="match status" value="1"/>
</dbReference>
<comment type="subcellular location">
    <subcellularLocation>
        <location evidence="1">Cell outer membrane</location>
    </subcellularLocation>
</comment>
<gene>
    <name evidence="7" type="primary">oprF_2</name>
    <name evidence="7" type="ORF">MAA8898_01542</name>
</gene>
<name>A0A238K7E6_9RHOB</name>
<dbReference type="Gene3D" id="3.40.1520.20">
    <property type="match status" value="2"/>
</dbReference>
<dbReference type="Gene3D" id="3.30.1330.60">
    <property type="entry name" value="OmpA-like domain"/>
    <property type="match status" value="1"/>
</dbReference>
<evidence type="ECO:0000313" key="7">
    <source>
        <dbReference type="EMBL" id="SMX38364.1"/>
    </source>
</evidence>
<dbReference type="AlphaFoldDB" id="A0A238K7E6"/>
<dbReference type="InterPro" id="IPR050330">
    <property type="entry name" value="Bact_OuterMem_StrucFunc"/>
</dbReference>
<evidence type="ECO:0000256" key="2">
    <source>
        <dbReference type="ARBA" id="ARBA00023136"/>
    </source>
</evidence>
<dbReference type="GO" id="GO:0009279">
    <property type="term" value="C:cell outer membrane"/>
    <property type="evidence" value="ECO:0007669"/>
    <property type="project" value="UniProtKB-SubCell"/>
</dbReference>
<evidence type="ECO:0000313" key="8">
    <source>
        <dbReference type="Proteomes" id="UP000207598"/>
    </source>
</evidence>
<dbReference type="PRINTS" id="PR01021">
    <property type="entry name" value="OMPADOMAIN"/>
</dbReference>
<feature type="region of interest" description="Disordered" evidence="5">
    <location>
        <begin position="599"/>
        <end position="679"/>
    </location>
</feature>
<keyword evidence="8" id="KW-1185">Reference proteome</keyword>
<feature type="compositionally biased region" description="Low complexity" evidence="5">
    <location>
        <begin position="615"/>
        <end position="634"/>
    </location>
</feature>
<evidence type="ECO:0000256" key="3">
    <source>
        <dbReference type="ARBA" id="ARBA00023237"/>
    </source>
</evidence>
<dbReference type="PANTHER" id="PTHR30329:SF21">
    <property type="entry name" value="LIPOPROTEIN YIAD-RELATED"/>
    <property type="match status" value="1"/>
</dbReference>
<feature type="domain" description="OmpA-like" evidence="6">
    <location>
        <begin position="486"/>
        <end position="603"/>
    </location>
</feature>
<evidence type="ECO:0000259" key="6">
    <source>
        <dbReference type="PROSITE" id="PS51123"/>
    </source>
</evidence>
<dbReference type="InterPro" id="IPR006664">
    <property type="entry name" value="OMP_bac"/>
</dbReference>
<dbReference type="PANTHER" id="PTHR30329">
    <property type="entry name" value="STATOR ELEMENT OF FLAGELLAR MOTOR COMPLEX"/>
    <property type="match status" value="1"/>
</dbReference>
<dbReference type="Pfam" id="PF00691">
    <property type="entry name" value="OmpA"/>
    <property type="match status" value="1"/>
</dbReference>
<dbReference type="RefSeq" id="WP_094020374.1">
    <property type="nucleotide sequence ID" value="NZ_FXYF01000003.1"/>
</dbReference>
<keyword evidence="2 4" id="KW-0472">Membrane</keyword>
<dbReference type="InterPro" id="IPR036737">
    <property type="entry name" value="OmpA-like_sf"/>
</dbReference>
<organism evidence="7 8">
    <name type="scientific">Maliponia aquimaris</name>
    <dbReference type="NCBI Taxonomy" id="1673631"/>
    <lineage>
        <taxon>Bacteria</taxon>
        <taxon>Pseudomonadati</taxon>
        <taxon>Pseudomonadota</taxon>
        <taxon>Alphaproteobacteria</taxon>
        <taxon>Rhodobacterales</taxon>
        <taxon>Paracoccaceae</taxon>
        <taxon>Maliponia</taxon>
    </lineage>
</organism>
<dbReference type="InterPro" id="IPR006665">
    <property type="entry name" value="OmpA-like"/>
</dbReference>
<accession>A0A238K7E6</accession>
<dbReference type="InterPro" id="IPR007055">
    <property type="entry name" value="BON_dom"/>
</dbReference>
<dbReference type="PROSITE" id="PS51123">
    <property type="entry name" value="OMPA_2"/>
    <property type="match status" value="1"/>
</dbReference>
<evidence type="ECO:0000256" key="4">
    <source>
        <dbReference type="PROSITE-ProRule" id="PRU00473"/>
    </source>
</evidence>
<dbReference type="Pfam" id="PF04972">
    <property type="entry name" value="BON"/>
    <property type="match status" value="1"/>
</dbReference>
<dbReference type="CDD" id="cd07185">
    <property type="entry name" value="OmpA_C-like"/>
    <property type="match status" value="1"/>
</dbReference>